<name>A0ABV7HCW4_9GAMM</name>
<accession>A0ABV7HCW4</accession>
<dbReference type="Proteomes" id="UP001595476">
    <property type="component" value="Unassembled WGS sequence"/>
</dbReference>
<reference evidence="2" key="1">
    <citation type="journal article" date="2019" name="Int. J. Syst. Evol. Microbiol.">
        <title>The Global Catalogue of Microorganisms (GCM) 10K type strain sequencing project: providing services to taxonomists for standard genome sequencing and annotation.</title>
        <authorList>
            <consortium name="The Broad Institute Genomics Platform"/>
            <consortium name="The Broad Institute Genome Sequencing Center for Infectious Disease"/>
            <person name="Wu L."/>
            <person name="Ma J."/>
        </authorList>
    </citation>
    <scope>NUCLEOTIDE SEQUENCE [LARGE SCALE GENOMIC DNA]</scope>
    <source>
        <strain evidence="2">KCTC 52438</strain>
    </source>
</reference>
<sequence>MLQTISSVTAEKAEKYQDMLGKHFARKVSVETNTHQSVVYFPMGTCRISSEGSKLHFQCEAETADALAAIQSIIDRHIPLLKAIRDTQLVWTETP</sequence>
<evidence type="ECO:0000313" key="1">
    <source>
        <dbReference type="EMBL" id="MFC3149426.1"/>
    </source>
</evidence>
<dbReference type="InterPro" id="IPR014543">
    <property type="entry name" value="UCP028291"/>
</dbReference>
<protein>
    <submittedName>
        <fullName evidence="1">DUF2218 domain-containing protein</fullName>
    </submittedName>
</protein>
<keyword evidence="2" id="KW-1185">Reference proteome</keyword>
<gene>
    <name evidence="1" type="ORF">ACFOEK_00110</name>
</gene>
<proteinExistence type="predicted"/>
<dbReference type="EMBL" id="JBHRSZ010000001">
    <property type="protein sequence ID" value="MFC3149426.1"/>
    <property type="molecule type" value="Genomic_DNA"/>
</dbReference>
<evidence type="ECO:0000313" key="2">
    <source>
        <dbReference type="Proteomes" id="UP001595476"/>
    </source>
</evidence>
<dbReference type="Gene3D" id="3.30.310.50">
    <property type="entry name" value="Alpha-D-phosphohexomutase, C-terminal domain"/>
    <property type="match status" value="1"/>
</dbReference>
<organism evidence="1 2">
    <name type="scientific">Litoribrevibacter euphylliae</name>
    <dbReference type="NCBI Taxonomy" id="1834034"/>
    <lineage>
        <taxon>Bacteria</taxon>
        <taxon>Pseudomonadati</taxon>
        <taxon>Pseudomonadota</taxon>
        <taxon>Gammaproteobacteria</taxon>
        <taxon>Oceanospirillales</taxon>
        <taxon>Oceanospirillaceae</taxon>
        <taxon>Litoribrevibacter</taxon>
    </lineage>
</organism>
<dbReference type="RefSeq" id="WP_386714332.1">
    <property type="nucleotide sequence ID" value="NZ_JBHRSZ010000001.1"/>
</dbReference>
<dbReference type="Pfam" id="PF09981">
    <property type="entry name" value="DUF2218"/>
    <property type="match status" value="1"/>
</dbReference>
<comment type="caution">
    <text evidence="1">The sequence shown here is derived from an EMBL/GenBank/DDBJ whole genome shotgun (WGS) entry which is preliminary data.</text>
</comment>